<feature type="transmembrane region" description="Helical" evidence="6">
    <location>
        <begin position="272"/>
        <end position="290"/>
    </location>
</feature>
<dbReference type="EMBL" id="JACIFF010000006">
    <property type="protein sequence ID" value="MBB4080038.1"/>
    <property type="molecule type" value="Genomic_DNA"/>
</dbReference>
<organism evidence="8 9">
    <name type="scientific">Neolewinella aquimaris</name>
    <dbReference type="NCBI Taxonomy" id="1835722"/>
    <lineage>
        <taxon>Bacteria</taxon>
        <taxon>Pseudomonadati</taxon>
        <taxon>Bacteroidota</taxon>
        <taxon>Saprospiria</taxon>
        <taxon>Saprospirales</taxon>
        <taxon>Lewinellaceae</taxon>
        <taxon>Neolewinella</taxon>
    </lineage>
</organism>
<feature type="domain" description="EamA" evidence="7">
    <location>
        <begin position="153"/>
        <end position="291"/>
    </location>
</feature>
<dbReference type="GO" id="GO:0016020">
    <property type="term" value="C:membrane"/>
    <property type="evidence" value="ECO:0007669"/>
    <property type="project" value="UniProtKB-SubCell"/>
</dbReference>
<dbReference type="InterPro" id="IPR037185">
    <property type="entry name" value="EmrE-like"/>
</dbReference>
<reference evidence="8 9" key="1">
    <citation type="submission" date="2020-08" db="EMBL/GenBank/DDBJ databases">
        <title>Genomic Encyclopedia of Type Strains, Phase IV (KMG-IV): sequencing the most valuable type-strain genomes for metagenomic binning, comparative biology and taxonomic classification.</title>
        <authorList>
            <person name="Goeker M."/>
        </authorList>
    </citation>
    <scope>NUCLEOTIDE SEQUENCE [LARGE SCALE GENOMIC DNA]</scope>
    <source>
        <strain evidence="8 9">DSM 105137</strain>
    </source>
</reference>
<evidence type="ECO:0000256" key="4">
    <source>
        <dbReference type="ARBA" id="ARBA00022989"/>
    </source>
</evidence>
<comment type="subcellular location">
    <subcellularLocation>
        <location evidence="1">Membrane</location>
        <topology evidence="1">Multi-pass membrane protein</topology>
    </subcellularLocation>
</comment>
<evidence type="ECO:0000256" key="5">
    <source>
        <dbReference type="ARBA" id="ARBA00023136"/>
    </source>
</evidence>
<accession>A0A840EDK0</accession>
<dbReference type="PANTHER" id="PTHR32322:SF2">
    <property type="entry name" value="EAMA DOMAIN-CONTAINING PROTEIN"/>
    <property type="match status" value="1"/>
</dbReference>
<feature type="transmembrane region" description="Helical" evidence="6">
    <location>
        <begin position="68"/>
        <end position="88"/>
    </location>
</feature>
<dbReference type="Proteomes" id="UP000576209">
    <property type="component" value="Unassembled WGS sequence"/>
</dbReference>
<dbReference type="InterPro" id="IPR050638">
    <property type="entry name" value="AA-Vitamin_Transporters"/>
</dbReference>
<gene>
    <name evidence="8" type="ORF">GGR28_002665</name>
</gene>
<evidence type="ECO:0000256" key="6">
    <source>
        <dbReference type="SAM" id="Phobius"/>
    </source>
</evidence>
<feature type="transmembrane region" description="Helical" evidence="6">
    <location>
        <begin position="100"/>
        <end position="117"/>
    </location>
</feature>
<feature type="transmembrane region" description="Helical" evidence="6">
    <location>
        <begin position="35"/>
        <end position="56"/>
    </location>
</feature>
<sequence length="295" mass="31915">MGRDRLLIILAFFTTYFVWGATYLANYWAIDSIPVFGMGATRFLFAGFLLYGYTVLRGDRTLPRGRYLLNSGIIGVLLLSVGTGAVVWAQQYIPTSTTSLIIAFEPLVVMMMMWLVLDSRPSVKAFVGAFVSICGMALLISQPIAIGGAESIKGLIGIVSGMLCWGAGMLLRQRLDLGPNRVRATAMQMIVAGLFLGIFSLSLNEWDGWSYTQITARSAYSWLFLVVFGSIAAFTAFNYLLGKVSADKVSTNTYVNPVVAVMLGGLFNGEVISAQSMVAGAVLLAGVYFINSAKH</sequence>
<proteinExistence type="inferred from homology"/>
<dbReference type="RefSeq" id="WP_183496270.1">
    <property type="nucleotide sequence ID" value="NZ_JACIFF010000006.1"/>
</dbReference>
<dbReference type="PANTHER" id="PTHR32322">
    <property type="entry name" value="INNER MEMBRANE TRANSPORTER"/>
    <property type="match status" value="1"/>
</dbReference>
<feature type="domain" description="EamA" evidence="7">
    <location>
        <begin position="8"/>
        <end position="140"/>
    </location>
</feature>
<dbReference type="AlphaFoldDB" id="A0A840EDK0"/>
<feature type="transmembrane region" description="Helical" evidence="6">
    <location>
        <begin position="222"/>
        <end position="242"/>
    </location>
</feature>
<evidence type="ECO:0000259" key="7">
    <source>
        <dbReference type="Pfam" id="PF00892"/>
    </source>
</evidence>
<evidence type="ECO:0000313" key="9">
    <source>
        <dbReference type="Proteomes" id="UP000576209"/>
    </source>
</evidence>
<evidence type="ECO:0000256" key="2">
    <source>
        <dbReference type="ARBA" id="ARBA00007362"/>
    </source>
</evidence>
<evidence type="ECO:0000256" key="1">
    <source>
        <dbReference type="ARBA" id="ARBA00004141"/>
    </source>
</evidence>
<evidence type="ECO:0000313" key="8">
    <source>
        <dbReference type="EMBL" id="MBB4080038.1"/>
    </source>
</evidence>
<evidence type="ECO:0000256" key="3">
    <source>
        <dbReference type="ARBA" id="ARBA00022692"/>
    </source>
</evidence>
<feature type="transmembrane region" description="Helical" evidence="6">
    <location>
        <begin position="126"/>
        <end position="146"/>
    </location>
</feature>
<feature type="transmembrane region" description="Helical" evidence="6">
    <location>
        <begin position="7"/>
        <end position="29"/>
    </location>
</feature>
<comment type="similarity">
    <text evidence="2">Belongs to the EamA transporter family.</text>
</comment>
<dbReference type="SUPFAM" id="SSF103481">
    <property type="entry name" value="Multidrug resistance efflux transporter EmrE"/>
    <property type="match status" value="2"/>
</dbReference>
<keyword evidence="4 6" id="KW-1133">Transmembrane helix</keyword>
<keyword evidence="3 6" id="KW-0812">Transmembrane</keyword>
<keyword evidence="5 6" id="KW-0472">Membrane</keyword>
<name>A0A840EDK0_9BACT</name>
<keyword evidence="9" id="KW-1185">Reference proteome</keyword>
<dbReference type="Pfam" id="PF00892">
    <property type="entry name" value="EamA"/>
    <property type="match status" value="2"/>
</dbReference>
<dbReference type="InterPro" id="IPR000620">
    <property type="entry name" value="EamA_dom"/>
</dbReference>
<comment type="caution">
    <text evidence="8">The sequence shown here is derived from an EMBL/GenBank/DDBJ whole genome shotgun (WGS) entry which is preliminary data.</text>
</comment>
<feature type="transmembrane region" description="Helical" evidence="6">
    <location>
        <begin position="184"/>
        <end position="202"/>
    </location>
</feature>
<protein>
    <submittedName>
        <fullName evidence="8">Drug/metabolite transporter (DMT)-like permease</fullName>
    </submittedName>
</protein>